<keyword evidence="6 19" id="KW-0808">Transferase</keyword>
<evidence type="ECO:0000256" key="15">
    <source>
        <dbReference type="SAM" id="Coils"/>
    </source>
</evidence>
<dbReference type="GO" id="GO:0042802">
    <property type="term" value="F:identical protein binding"/>
    <property type="evidence" value="ECO:0007669"/>
    <property type="project" value="UniProtKB-ARBA"/>
</dbReference>
<dbReference type="SUPFAM" id="SSF52540">
    <property type="entry name" value="P-loop containing nucleoside triphosphate hydrolases"/>
    <property type="match status" value="1"/>
</dbReference>
<evidence type="ECO:0000256" key="4">
    <source>
        <dbReference type="ARBA" id="ARBA00011903"/>
    </source>
</evidence>
<evidence type="ECO:0000256" key="13">
    <source>
        <dbReference type="ARBA" id="ARBA00023137"/>
    </source>
</evidence>
<dbReference type="Pfam" id="PF13807">
    <property type="entry name" value="GNVR"/>
    <property type="match status" value="1"/>
</dbReference>
<evidence type="ECO:0000256" key="3">
    <source>
        <dbReference type="ARBA" id="ARBA00007316"/>
    </source>
</evidence>
<dbReference type="InterPro" id="IPR027417">
    <property type="entry name" value="P-loop_NTPase"/>
</dbReference>
<keyword evidence="9" id="KW-0418">Kinase</keyword>
<name>A0A8K1ZXE4_9CYAN</name>
<evidence type="ECO:0000256" key="6">
    <source>
        <dbReference type="ARBA" id="ARBA00022679"/>
    </source>
</evidence>
<evidence type="ECO:0000256" key="11">
    <source>
        <dbReference type="ARBA" id="ARBA00022989"/>
    </source>
</evidence>
<keyword evidence="5" id="KW-1003">Cell membrane</keyword>
<evidence type="ECO:0000256" key="7">
    <source>
        <dbReference type="ARBA" id="ARBA00022692"/>
    </source>
</evidence>
<keyword evidence="8" id="KW-0547">Nucleotide-binding</keyword>
<dbReference type="InterPro" id="IPR003856">
    <property type="entry name" value="LPS_length_determ_N"/>
</dbReference>
<comment type="subcellular location">
    <subcellularLocation>
        <location evidence="1">Cell membrane</location>
        <topology evidence="1">Multi-pass membrane protein</topology>
    </subcellularLocation>
</comment>
<sequence>MNAESVSLPVELQANDDEINLADLLQTLRRRWFAACLTCGGVIVVAALYTLTRTPIYEAEGQIILQNIDRTSNLAGLAETLSDPTGFTRNSNPLENEIQILRSSPLLEQVISLLPPEDPDKPLTVRGFREVINISATREADVLQLRYRSANPQLAAMTVNQLMQTYLQNSVQLSRSQTQAARQFIEEQLPRTETELRQAEQSLRQFKEVNGIVELSQEATATVSELSGLRGQISETQAQYLEAQENSSQLRQQFGMTAAQALAVGRLSESAGVQGTLRELQKVEDQLAVAATIYAEAHPELTELRNQQAALQQTLQGRVSETVGGNALASSSTQMGTFSLDLATDLVRAEVAQRSLAERLAGLQSEFAAYQNRAQILPGLEQQYRQLQRQVEVAQITYQNLLKGLQDAQLAENQTIGNARVLDPAVVPDKAVSPRILRNLTLGVFFGFISGVGVALLLETLDNRVKTVKDVRAIYNFVLLGSIPLLRESRSSLWKTNDPDSNPPLLTLRDDTHSMSSEAYRMLLANLKFVRSDQPLKVMIMTSAMPGEGKSTTVANLALAMVELGARVLIIDADFRRPSQHHLWERPNRTGLSNVLVEPSTFPYALIRNETENLDVLTAGVLPPSPVALLDSQAMRSLLENVKAQYDYVLIDTPPLAAAADALILGQMVDGVILVARPEVLNRSAAVMAREALQQAHQPVVGMVINGVIPENEADSYYYYYARSYYSGTEQPQSMATEQLRSKQ</sequence>
<keyword evidence="10" id="KW-0067">ATP-binding</keyword>
<comment type="catalytic activity">
    <reaction evidence="14">
        <text>L-tyrosyl-[protein] + ATP = O-phospho-L-tyrosyl-[protein] + ADP + H(+)</text>
        <dbReference type="Rhea" id="RHEA:10596"/>
        <dbReference type="Rhea" id="RHEA-COMP:10136"/>
        <dbReference type="Rhea" id="RHEA-COMP:20101"/>
        <dbReference type="ChEBI" id="CHEBI:15378"/>
        <dbReference type="ChEBI" id="CHEBI:30616"/>
        <dbReference type="ChEBI" id="CHEBI:46858"/>
        <dbReference type="ChEBI" id="CHEBI:61978"/>
        <dbReference type="ChEBI" id="CHEBI:456216"/>
        <dbReference type="EC" id="2.7.10.2"/>
    </reaction>
</comment>
<keyword evidence="13" id="KW-0829">Tyrosine-protein kinase</keyword>
<dbReference type="NCBIfam" id="TIGR01007">
    <property type="entry name" value="eps_fam"/>
    <property type="match status" value="1"/>
</dbReference>
<evidence type="ECO:0000256" key="9">
    <source>
        <dbReference type="ARBA" id="ARBA00022777"/>
    </source>
</evidence>
<evidence type="ECO:0000256" key="12">
    <source>
        <dbReference type="ARBA" id="ARBA00023136"/>
    </source>
</evidence>
<dbReference type="GO" id="GO:0005886">
    <property type="term" value="C:plasma membrane"/>
    <property type="evidence" value="ECO:0007669"/>
    <property type="project" value="UniProtKB-SubCell"/>
</dbReference>
<dbReference type="InterPro" id="IPR033756">
    <property type="entry name" value="YlxH/NBP35"/>
</dbReference>
<evidence type="ECO:0000256" key="8">
    <source>
        <dbReference type="ARBA" id="ARBA00022741"/>
    </source>
</evidence>
<evidence type="ECO:0000256" key="10">
    <source>
        <dbReference type="ARBA" id="ARBA00022840"/>
    </source>
</evidence>
<dbReference type="PANTHER" id="PTHR32309:SF13">
    <property type="entry name" value="FERRIC ENTEROBACTIN TRANSPORT PROTEIN FEPE"/>
    <property type="match status" value="1"/>
</dbReference>
<keyword evidence="12 16" id="KW-0472">Membrane</keyword>
<keyword evidence="15" id="KW-0175">Coiled coil</keyword>
<proteinExistence type="inferred from homology"/>
<evidence type="ECO:0000256" key="5">
    <source>
        <dbReference type="ARBA" id="ARBA00022475"/>
    </source>
</evidence>
<protein>
    <recommendedName>
        <fullName evidence="4">non-specific protein-tyrosine kinase</fullName>
        <ecNumber evidence="4">2.7.10.2</ecNumber>
    </recommendedName>
</protein>
<comment type="similarity">
    <text evidence="3">Belongs to the CpsD/CapB family.</text>
</comment>
<dbReference type="GO" id="GO:0004715">
    <property type="term" value="F:non-membrane spanning protein tyrosine kinase activity"/>
    <property type="evidence" value="ECO:0007669"/>
    <property type="project" value="UniProtKB-EC"/>
</dbReference>
<dbReference type="InterPro" id="IPR050445">
    <property type="entry name" value="Bact_polysacc_biosynth/exp"/>
</dbReference>
<dbReference type="EMBL" id="WVIC01000020">
    <property type="protein sequence ID" value="NCJ07065.1"/>
    <property type="molecule type" value="Genomic_DNA"/>
</dbReference>
<evidence type="ECO:0000256" key="14">
    <source>
        <dbReference type="ARBA" id="ARBA00051245"/>
    </source>
</evidence>
<keyword evidence="7 16" id="KW-0812">Transmembrane</keyword>
<evidence type="ECO:0000256" key="2">
    <source>
        <dbReference type="ARBA" id="ARBA00006683"/>
    </source>
</evidence>
<dbReference type="PANTHER" id="PTHR32309">
    <property type="entry name" value="TYROSINE-PROTEIN KINASE"/>
    <property type="match status" value="1"/>
</dbReference>
<evidence type="ECO:0000259" key="18">
    <source>
        <dbReference type="Pfam" id="PF13807"/>
    </source>
</evidence>
<dbReference type="CDD" id="cd05387">
    <property type="entry name" value="BY-kinase"/>
    <property type="match status" value="1"/>
</dbReference>
<dbReference type="FunFam" id="3.40.50.300:FF:000527">
    <property type="entry name" value="Tyrosine-protein kinase etk"/>
    <property type="match status" value="1"/>
</dbReference>
<feature type="coiled-coil region" evidence="15">
    <location>
        <begin position="182"/>
        <end position="253"/>
    </location>
</feature>
<accession>A0A8K1ZXE4</accession>
<organism evidence="19 20">
    <name type="scientific">Petrachloros mirabilis ULC683</name>
    <dbReference type="NCBI Taxonomy" id="2781853"/>
    <lineage>
        <taxon>Bacteria</taxon>
        <taxon>Bacillati</taxon>
        <taxon>Cyanobacteriota</taxon>
        <taxon>Cyanophyceae</taxon>
        <taxon>Synechococcales</taxon>
        <taxon>Petrachlorosaceae</taxon>
        <taxon>Petrachloros</taxon>
        <taxon>Petrachloros mirabilis</taxon>
    </lineage>
</organism>
<dbReference type="EC" id="2.7.10.2" evidence="4"/>
<feature type="domain" description="Polysaccharide chain length determinant N-terminal" evidence="17">
    <location>
        <begin position="17"/>
        <end position="112"/>
    </location>
</feature>
<feature type="transmembrane region" description="Helical" evidence="16">
    <location>
        <begin position="32"/>
        <end position="51"/>
    </location>
</feature>
<evidence type="ECO:0000256" key="1">
    <source>
        <dbReference type="ARBA" id="ARBA00004651"/>
    </source>
</evidence>
<dbReference type="Proteomes" id="UP000607397">
    <property type="component" value="Unassembled WGS sequence"/>
</dbReference>
<feature type="coiled-coil region" evidence="15">
    <location>
        <begin position="353"/>
        <end position="397"/>
    </location>
</feature>
<dbReference type="Gene3D" id="3.40.50.300">
    <property type="entry name" value="P-loop containing nucleotide triphosphate hydrolases"/>
    <property type="match status" value="1"/>
</dbReference>
<keyword evidence="11 16" id="KW-1133">Transmembrane helix</keyword>
<dbReference type="GO" id="GO:0005524">
    <property type="term" value="F:ATP binding"/>
    <property type="evidence" value="ECO:0007669"/>
    <property type="project" value="UniProtKB-KW"/>
</dbReference>
<dbReference type="Pfam" id="PF02706">
    <property type="entry name" value="Wzz"/>
    <property type="match status" value="1"/>
</dbReference>
<feature type="domain" description="Tyrosine-protein kinase G-rich" evidence="18">
    <location>
        <begin position="381"/>
        <end position="457"/>
    </location>
</feature>
<gene>
    <name evidence="19" type="ORF">GS597_11210</name>
</gene>
<keyword evidence="20" id="KW-1185">Reference proteome</keyword>
<dbReference type="Pfam" id="PF10609">
    <property type="entry name" value="ParA"/>
    <property type="match status" value="1"/>
</dbReference>
<dbReference type="InterPro" id="IPR032807">
    <property type="entry name" value="GNVR"/>
</dbReference>
<dbReference type="RefSeq" id="WP_161825542.1">
    <property type="nucleotide sequence ID" value="NZ_WVIC01000020.1"/>
</dbReference>
<evidence type="ECO:0000259" key="17">
    <source>
        <dbReference type="Pfam" id="PF02706"/>
    </source>
</evidence>
<evidence type="ECO:0000313" key="19">
    <source>
        <dbReference type="EMBL" id="NCJ07065.1"/>
    </source>
</evidence>
<comment type="caution">
    <text evidence="19">The sequence shown here is derived from an EMBL/GenBank/DDBJ whole genome shotgun (WGS) entry which is preliminary data.</text>
</comment>
<reference evidence="19" key="1">
    <citation type="submission" date="2019-12" db="EMBL/GenBank/DDBJ databases">
        <title>High-Quality draft genome sequences of three cyanobacteria isolated from the limestone walls of the Old Cathedral of Coimbra.</title>
        <authorList>
            <person name="Tiago I."/>
            <person name="Soares F."/>
            <person name="Portugal A."/>
        </authorList>
    </citation>
    <scope>NUCLEOTIDE SEQUENCE [LARGE SCALE GENOMIC DNA]</scope>
    <source>
        <strain evidence="19">C</strain>
    </source>
</reference>
<dbReference type="InterPro" id="IPR005702">
    <property type="entry name" value="Wzc-like_C"/>
</dbReference>
<evidence type="ECO:0000313" key="20">
    <source>
        <dbReference type="Proteomes" id="UP000607397"/>
    </source>
</evidence>
<evidence type="ECO:0000256" key="16">
    <source>
        <dbReference type="SAM" id="Phobius"/>
    </source>
</evidence>
<dbReference type="AlphaFoldDB" id="A0A8K1ZXE4"/>
<comment type="similarity">
    <text evidence="2">Belongs to the CpsC/CapA family.</text>
</comment>